<dbReference type="InterPro" id="IPR005094">
    <property type="entry name" value="Endonuclease_MobA/VirD2"/>
</dbReference>
<reference evidence="2 3" key="1">
    <citation type="submission" date="2023-02" db="EMBL/GenBank/DDBJ databases">
        <title>Genome sequence of Mucilaginibacter jinjuensis strain KACC 16571.</title>
        <authorList>
            <person name="Kim S."/>
            <person name="Heo J."/>
            <person name="Kwon S.-W."/>
        </authorList>
    </citation>
    <scope>NUCLEOTIDE SEQUENCE [LARGE SCALE GENOMIC DNA]</scope>
    <source>
        <strain evidence="2 3">KACC 16571</strain>
    </source>
</reference>
<name>A0ABY7TB00_9SPHI</name>
<dbReference type="Proteomes" id="UP001216139">
    <property type="component" value="Chromosome"/>
</dbReference>
<evidence type="ECO:0000313" key="3">
    <source>
        <dbReference type="Proteomes" id="UP001216139"/>
    </source>
</evidence>
<dbReference type="RefSeq" id="WP_273631985.1">
    <property type="nucleotide sequence ID" value="NZ_CP117167.1"/>
</dbReference>
<dbReference type="EMBL" id="CP117167">
    <property type="protein sequence ID" value="WCT13679.1"/>
    <property type="molecule type" value="Genomic_DNA"/>
</dbReference>
<proteinExistence type="predicted"/>
<organism evidence="2 3">
    <name type="scientific">Mucilaginibacter jinjuensis</name>
    <dbReference type="NCBI Taxonomy" id="1176721"/>
    <lineage>
        <taxon>Bacteria</taxon>
        <taxon>Pseudomonadati</taxon>
        <taxon>Bacteroidota</taxon>
        <taxon>Sphingobacteriia</taxon>
        <taxon>Sphingobacteriales</taxon>
        <taxon>Sphingobacteriaceae</taxon>
        <taxon>Mucilaginibacter</taxon>
    </lineage>
</organism>
<feature type="domain" description="MobA/VirD2-like nuclease" evidence="1">
    <location>
        <begin position="17"/>
        <end position="118"/>
    </location>
</feature>
<accession>A0ABY7TB00</accession>
<dbReference type="Pfam" id="PF03432">
    <property type="entry name" value="Relaxase"/>
    <property type="match status" value="1"/>
</dbReference>
<protein>
    <submittedName>
        <fullName evidence="2">Relaxase/mobilization nuclease domain-containing protein</fullName>
    </submittedName>
</protein>
<gene>
    <name evidence="2" type="ORF">PQO05_06985</name>
</gene>
<keyword evidence="3" id="KW-1185">Reference proteome</keyword>
<evidence type="ECO:0000313" key="2">
    <source>
        <dbReference type="EMBL" id="WCT13679.1"/>
    </source>
</evidence>
<evidence type="ECO:0000259" key="1">
    <source>
        <dbReference type="Pfam" id="PF03432"/>
    </source>
</evidence>
<sequence>MTADQVKGKSFKGALDYNLKKVDKGVAKILDSTFTSSNELSTLREVALVKMLRPNLKKYFYHTSLNFPLHENLGDEQMNKIANEYLNNMGFTQHQYIIFRHFDADHPHLHILVNRIANGLYRLTFSSSVFSPA</sequence>